<proteinExistence type="predicted"/>
<gene>
    <name evidence="1" type="ORF">H4P12_18085</name>
</gene>
<reference evidence="1" key="1">
    <citation type="submission" date="2020-08" db="EMBL/GenBank/DDBJ databases">
        <title>Paracoccus amoyensis sp. nov., isolated from the surface seawater at coast of Xiamen, Fujian.</title>
        <authorList>
            <person name="Lyu L."/>
        </authorList>
    </citation>
    <scope>NUCLEOTIDE SEQUENCE</scope>
    <source>
        <strain evidence="1">11-3</strain>
    </source>
</reference>
<protein>
    <submittedName>
        <fullName evidence="1">Uncharacterized protein</fullName>
    </submittedName>
</protein>
<evidence type="ECO:0000313" key="2">
    <source>
        <dbReference type="Proteomes" id="UP000608594"/>
    </source>
</evidence>
<sequence length="177" mass="20175">MVYRLPAGYFAGRMGGTHRAPDDFDLNEITPTERRRLAWHLPEDFNRRPCREQAEIVDWVWIVIISGSAHYRRYQMAMMRQRYAVRFTCASGPRRKSSITAAEGKSDIINASKRLNDEMAEILSFKTSTFAAFGLQRNGVWGEETASQKVEHSGFGSVFLLPRRKARSKASAWTPAS</sequence>
<keyword evidence="2" id="KW-1185">Reference proteome</keyword>
<accession>A0A926JE72</accession>
<comment type="caution">
    <text evidence="1">The sequence shown here is derived from an EMBL/GenBank/DDBJ whole genome shotgun (WGS) entry which is preliminary data.</text>
</comment>
<dbReference type="RefSeq" id="WP_187795035.1">
    <property type="nucleotide sequence ID" value="NZ_JACOQL010000009.1"/>
</dbReference>
<dbReference type="Proteomes" id="UP000608594">
    <property type="component" value="Unassembled WGS sequence"/>
</dbReference>
<dbReference type="EMBL" id="JACOQL010000009">
    <property type="protein sequence ID" value="MBC9248574.1"/>
    <property type="molecule type" value="Genomic_DNA"/>
</dbReference>
<dbReference type="AlphaFoldDB" id="A0A926JE72"/>
<organism evidence="1 2">
    <name type="scientific">Paracoccus amoyensis</name>
    <dbReference type="NCBI Taxonomy" id="2760093"/>
    <lineage>
        <taxon>Bacteria</taxon>
        <taxon>Pseudomonadati</taxon>
        <taxon>Pseudomonadota</taxon>
        <taxon>Alphaproteobacteria</taxon>
        <taxon>Rhodobacterales</taxon>
        <taxon>Paracoccaceae</taxon>
        <taxon>Paracoccus</taxon>
    </lineage>
</organism>
<evidence type="ECO:0000313" key="1">
    <source>
        <dbReference type="EMBL" id="MBC9248574.1"/>
    </source>
</evidence>
<name>A0A926JE72_9RHOB</name>